<dbReference type="InterPro" id="IPR051311">
    <property type="entry name" value="DedA_domain"/>
</dbReference>
<accession>A0A6J4S012</accession>
<keyword evidence="6 7" id="KW-0472">Membrane</keyword>
<dbReference type="GO" id="GO:0005886">
    <property type="term" value="C:plasma membrane"/>
    <property type="evidence" value="ECO:0007669"/>
    <property type="project" value="UniProtKB-SubCell"/>
</dbReference>
<evidence type="ECO:0000256" key="3">
    <source>
        <dbReference type="ARBA" id="ARBA00022475"/>
    </source>
</evidence>
<evidence type="ECO:0000313" key="9">
    <source>
        <dbReference type="EMBL" id="CAA9486245.1"/>
    </source>
</evidence>
<evidence type="ECO:0000256" key="2">
    <source>
        <dbReference type="ARBA" id="ARBA00010792"/>
    </source>
</evidence>
<sequence>MLDELTDFARDAVTTAGYPGILGAMVAENLFPPIPSEIVLPLAGYEVSQGSLAFTATVLVATAGSLIGALILYAVGRYGGRPAVDRWGRYLRVSQADLDRAERWFERWGDWIVLLSRLVPLIRSVVSVPAGLMRMSLLRFALLTTLGSLLWNFLLVGAGYQLGSRWEQISELIGRWSDVMLVVAVLSLAAAAVWLWRRRPAPTRAA</sequence>
<evidence type="ECO:0000259" key="8">
    <source>
        <dbReference type="Pfam" id="PF09335"/>
    </source>
</evidence>
<dbReference type="InterPro" id="IPR032816">
    <property type="entry name" value="VTT_dom"/>
</dbReference>
<comment type="subcellular location">
    <subcellularLocation>
        <location evidence="1">Cell membrane</location>
        <topology evidence="1">Multi-pass membrane protein</topology>
    </subcellularLocation>
</comment>
<evidence type="ECO:0000256" key="6">
    <source>
        <dbReference type="ARBA" id="ARBA00023136"/>
    </source>
</evidence>
<feature type="transmembrane region" description="Helical" evidence="7">
    <location>
        <begin position="52"/>
        <end position="76"/>
    </location>
</feature>
<name>A0A6J4S012_9ACTN</name>
<evidence type="ECO:0000256" key="4">
    <source>
        <dbReference type="ARBA" id="ARBA00022692"/>
    </source>
</evidence>
<proteinExistence type="inferred from homology"/>
<evidence type="ECO:0000256" key="1">
    <source>
        <dbReference type="ARBA" id="ARBA00004651"/>
    </source>
</evidence>
<keyword evidence="5 7" id="KW-1133">Transmembrane helix</keyword>
<dbReference type="EMBL" id="CADCVJ010000199">
    <property type="protein sequence ID" value="CAA9486245.1"/>
    <property type="molecule type" value="Genomic_DNA"/>
</dbReference>
<feature type="transmembrane region" description="Helical" evidence="7">
    <location>
        <begin position="179"/>
        <end position="196"/>
    </location>
</feature>
<organism evidence="9">
    <name type="scientific">uncultured Solirubrobacteraceae bacterium</name>
    <dbReference type="NCBI Taxonomy" id="1162706"/>
    <lineage>
        <taxon>Bacteria</taxon>
        <taxon>Bacillati</taxon>
        <taxon>Actinomycetota</taxon>
        <taxon>Thermoleophilia</taxon>
        <taxon>Solirubrobacterales</taxon>
        <taxon>Solirubrobacteraceae</taxon>
        <taxon>environmental samples</taxon>
    </lineage>
</organism>
<dbReference type="PANTHER" id="PTHR42709:SF6">
    <property type="entry name" value="UNDECAPRENYL PHOSPHATE TRANSPORTER A"/>
    <property type="match status" value="1"/>
</dbReference>
<dbReference type="PANTHER" id="PTHR42709">
    <property type="entry name" value="ALKALINE PHOSPHATASE LIKE PROTEIN"/>
    <property type="match status" value="1"/>
</dbReference>
<comment type="similarity">
    <text evidence="2">Belongs to the DedA family.</text>
</comment>
<gene>
    <name evidence="9" type="ORF">AVDCRST_MAG38-2355</name>
</gene>
<dbReference type="AlphaFoldDB" id="A0A6J4S012"/>
<keyword evidence="3" id="KW-1003">Cell membrane</keyword>
<protein>
    <recommendedName>
        <fullName evidence="8">VTT domain-containing protein</fullName>
    </recommendedName>
</protein>
<feature type="domain" description="VTT" evidence="8">
    <location>
        <begin position="34"/>
        <end position="161"/>
    </location>
</feature>
<feature type="transmembrane region" description="Helical" evidence="7">
    <location>
        <begin position="137"/>
        <end position="159"/>
    </location>
</feature>
<dbReference type="Pfam" id="PF09335">
    <property type="entry name" value="VTT_dom"/>
    <property type="match status" value="1"/>
</dbReference>
<evidence type="ECO:0000256" key="7">
    <source>
        <dbReference type="SAM" id="Phobius"/>
    </source>
</evidence>
<keyword evidence="4 7" id="KW-0812">Transmembrane</keyword>
<evidence type="ECO:0000256" key="5">
    <source>
        <dbReference type="ARBA" id="ARBA00022989"/>
    </source>
</evidence>
<reference evidence="9" key="1">
    <citation type="submission" date="2020-02" db="EMBL/GenBank/DDBJ databases">
        <authorList>
            <person name="Meier V. D."/>
        </authorList>
    </citation>
    <scope>NUCLEOTIDE SEQUENCE</scope>
    <source>
        <strain evidence="9">AVDCRST_MAG38</strain>
    </source>
</reference>